<dbReference type="InterPro" id="IPR006311">
    <property type="entry name" value="TAT_signal"/>
</dbReference>
<dbReference type="Gene3D" id="2.60.40.10">
    <property type="entry name" value="Immunoglobulins"/>
    <property type="match status" value="1"/>
</dbReference>
<dbReference type="RefSeq" id="WP_388111014.1">
    <property type="nucleotide sequence ID" value="NZ_JBIAHM010000011.1"/>
</dbReference>
<proteinExistence type="predicted"/>
<name>A0ABW6MBY1_9ACTN</name>
<dbReference type="EMBL" id="JBIAHM010000011">
    <property type="protein sequence ID" value="MFE9602843.1"/>
    <property type="molecule type" value="Genomic_DNA"/>
</dbReference>
<dbReference type="Proteomes" id="UP001601303">
    <property type="component" value="Unassembled WGS sequence"/>
</dbReference>
<keyword evidence="1" id="KW-0732">Signal</keyword>
<dbReference type="InterPro" id="IPR013783">
    <property type="entry name" value="Ig-like_fold"/>
</dbReference>
<sequence>MPSHRRRFLAVPVAALTALAVAQAVTTVPAVAAPGTASDVSATLPARTTSVPVATDLSGSGQAVVWQQTTAADTVAHGWLAVAGGTPQDLGRLADTADTVTVHAVSVQDGVVAAATSTNPNGALADHVTLRHLDSGTEDVLPVAYDGSGAAGDERYRGQAGDGILVQQSYYDDASAYRVRLLLRTPGATDRTLLSGDEQYEVLDSDADGALVLRRTAPGWGYEIVYVDFATGATVTVAEPTTGELPQALEFTPDHFGVVDGATLTEWQRSAPGDAPATVTLPVADARWISDDTLAWYQRNDSDASNELFAMPRDGSAAAKDLGGSFREVEVGDDGRMRTSLYRPDVDAAIQTLTDGRVSTTAGDATTIPAGLARLDALVLSGGALYTADDSSRLDGVVLRSDLTVGPSGASASTPSRVLAYSGGPVHQTLAAAGGRILVEQTDAAGAGQFQVYENGTQVGTPLDNANGSAITVADFDGTHALLSDRTTVNNGTLLLYTFADGHSQRVPAGSALSGGAVYSSERNGTTTTWSIHRTDITTGAVTTVATVNCLPGGLQVRGSRILLTTCGAATTTGLLLTAGSSATTTVDASVRTPILGTDVLYTFTKASGSAAVTLNAQSLTGTDTTAHALFPLPDRANSAAAERWTVDRDAPWAAWMDDSGVTHVTWAGVPTAAQAATTPAGFSPNGDGSSDSWTPTWTYDRPVSWTLTFKSGSTQVRSLTGTSSTGKVAPLWNGTTGTGTAAGEGAYTWTLTATDTVTGRPAADATGKVTLRRTVPAATVTAPAVASSAGTTAAVPVTWSAKTAGVKSYDIAWRVTTRNSAGAWILGPLQTWRTATTATSATFGKSGSPLKPVPGVTYRFSVRAHDDAGQTGAWSRTATTGIPLDDRAAALHYTGSWKSGSATAAWAGTVRTSATKGAYVSFTANGTQLRVVATKKSNGGRFAVVVDGKTVGTVNTYAAKTAYRQVVFTGTLGTTVKSHKVQLRVLAGSTSARSTVTLDGVLTTL</sequence>
<dbReference type="PROSITE" id="PS51318">
    <property type="entry name" value="TAT"/>
    <property type="match status" value="1"/>
</dbReference>
<gene>
    <name evidence="2" type="ORF">ACFYNQ_30310</name>
</gene>
<accession>A0ABW6MBY1</accession>
<feature type="chain" id="PRO_5046913254" description="Fibronectin type-III domain-containing protein" evidence="1">
    <location>
        <begin position="33"/>
        <end position="1006"/>
    </location>
</feature>
<dbReference type="SUPFAM" id="SSF49265">
    <property type="entry name" value="Fibronectin type III"/>
    <property type="match status" value="1"/>
</dbReference>
<dbReference type="Gene3D" id="2.60.120.260">
    <property type="entry name" value="Galactose-binding domain-like"/>
    <property type="match status" value="1"/>
</dbReference>
<evidence type="ECO:0000256" key="1">
    <source>
        <dbReference type="SAM" id="SignalP"/>
    </source>
</evidence>
<evidence type="ECO:0000313" key="2">
    <source>
        <dbReference type="EMBL" id="MFE9602843.1"/>
    </source>
</evidence>
<evidence type="ECO:0000313" key="3">
    <source>
        <dbReference type="Proteomes" id="UP001601303"/>
    </source>
</evidence>
<organism evidence="2 3">
    <name type="scientific">Streptomyces hokutonensis</name>
    <dbReference type="NCBI Taxonomy" id="1306990"/>
    <lineage>
        <taxon>Bacteria</taxon>
        <taxon>Bacillati</taxon>
        <taxon>Actinomycetota</taxon>
        <taxon>Actinomycetes</taxon>
        <taxon>Kitasatosporales</taxon>
        <taxon>Streptomycetaceae</taxon>
        <taxon>Streptomyces</taxon>
    </lineage>
</organism>
<feature type="signal peptide" evidence="1">
    <location>
        <begin position="1"/>
        <end position="32"/>
    </location>
</feature>
<reference evidence="2 3" key="1">
    <citation type="submission" date="2024-10" db="EMBL/GenBank/DDBJ databases">
        <title>The Natural Products Discovery Center: Release of the First 8490 Sequenced Strains for Exploring Actinobacteria Biosynthetic Diversity.</title>
        <authorList>
            <person name="Kalkreuter E."/>
            <person name="Kautsar S.A."/>
            <person name="Yang D."/>
            <person name="Bader C.D."/>
            <person name="Teijaro C.N."/>
            <person name="Fluegel L."/>
            <person name="Davis C.M."/>
            <person name="Simpson J.R."/>
            <person name="Lauterbach L."/>
            <person name="Steele A.D."/>
            <person name="Gui C."/>
            <person name="Meng S."/>
            <person name="Li G."/>
            <person name="Viehrig K."/>
            <person name="Ye F."/>
            <person name="Su P."/>
            <person name="Kiefer A.F."/>
            <person name="Nichols A."/>
            <person name="Cepeda A.J."/>
            <person name="Yan W."/>
            <person name="Fan B."/>
            <person name="Jiang Y."/>
            <person name="Adhikari A."/>
            <person name="Zheng C.-J."/>
            <person name="Schuster L."/>
            <person name="Cowan T.M."/>
            <person name="Smanski M.J."/>
            <person name="Chevrette M.G."/>
            <person name="De Carvalho L.P.S."/>
            <person name="Shen B."/>
        </authorList>
    </citation>
    <scope>NUCLEOTIDE SEQUENCE [LARGE SCALE GENOMIC DNA]</scope>
    <source>
        <strain evidence="2 3">NPDC006488</strain>
    </source>
</reference>
<evidence type="ECO:0008006" key="4">
    <source>
        <dbReference type="Google" id="ProtNLM"/>
    </source>
</evidence>
<dbReference type="InterPro" id="IPR036116">
    <property type="entry name" value="FN3_sf"/>
</dbReference>
<comment type="caution">
    <text evidence="2">The sequence shown here is derived from an EMBL/GenBank/DDBJ whole genome shotgun (WGS) entry which is preliminary data.</text>
</comment>
<keyword evidence="3" id="KW-1185">Reference proteome</keyword>
<protein>
    <recommendedName>
        <fullName evidence="4">Fibronectin type-III domain-containing protein</fullName>
    </recommendedName>
</protein>